<proteinExistence type="predicted"/>
<feature type="region of interest" description="Disordered" evidence="1">
    <location>
        <begin position="164"/>
        <end position="214"/>
    </location>
</feature>
<evidence type="ECO:0000256" key="1">
    <source>
        <dbReference type="SAM" id="MobiDB-lite"/>
    </source>
</evidence>
<keyword evidence="3" id="KW-1185">Reference proteome</keyword>
<name>A0A2I0IAS3_PUNGR</name>
<gene>
    <name evidence="2" type="ORF">CRG98_038714</name>
</gene>
<sequence length="214" mass="24669">MYLQVPQTHPDPYASEGLGTIEWDLIIFRWIDSVQGTHMVSTVPRQYTDYFFKPGEPLRKATGEEPSVPHMFEKLHKSIKTKEWISAFANETLERVEEAASKQTNTSLLVDPTQAETWWKGPLGQRMSNNPLAHVHIEIGLTKGMIFKLFKKIDKQSKKYKKDCEKDQLKKKSKSEFKKGRHVAEESDEDDDEGEDEDEEESPEEFDDSSSSDD</sequence>
<dbReference type="AlphaFoldDB" id="A0A2I0IAS3"/>
<feature type="compositionally biased region" description="Acidic residues" evidence="1">
    <location>
        <begin position="186"/>
        <end position="214"/>
    </location>
</feature>
<accession>A0A2I0IAS3</accession>
<dbReference type="EMBL" id="PGOL01003469">
    <property type="protein sequence ID" value="PKI40873.1"/>
    <property type="molecule type" value="Genomic_DNA"/>
</dbReference>
<protein>
    <submittedName>
        <fullName evidence="2">Uncharacterized protein</fullName>
    </submittedName>
</protein>
<organism evidence="2 3">
    <name type="scientific">Punica granatum</name>
    <name type="common">Pomegranate</name>
    <dbReference type="NCBI Taxonomy" id="22663"/>
    <lineage>
        <taxon>Eukaryota</taxon>
        <taxon>Viridiplantae</taxon>
        <taxon>Streptophyta</taxon>
        <taxon>Embryophyta</taxon>
        <taxon>Tracheophyta</taxon>
        <taxon>Spermatophyta</taxon>
        <taxon>Magnoliopsida</taxon>
        <taxon>eudicotyledons</taxon>
        <taxon>Gunneridae</taxon>
        <taxon>Pentapetalae</taxon>
        <taxon>rosids</taxon>
        <taxon>malvids</taxon>
        <taxon>Myrtales</taxon>
        <taxon>Lythraceae</taxon>
        <taxon>Punica</taxon>
    </lineage>
</organism>
<reference evidence="2 3" key="1">
    <citation type="submission" date="2017-11" db="EMBL/GenBank/DDBJ databases">
        <title>De-novo sequencing of pomegranate (Punica granatum L.) genome.</title>
        <authorList>
            <person name="Akparov Z."/>
            <person name="Amiraslanov A."/>
            <person name="Hajiyeva S."/>
            <person name="Abbasov M."/>
            <person name="Kaur K."/>
            <person name="Hamwieh A."/>
            <person name="Solovyev V."/>
            <person name="Salamov A."/>
            <person name="Braich B."/>
            <person name="Kosarev P."/>
            <person name="Mahmoud A."/>
            <person name="Hajiyev E."/>
            <person name="Babayeva S."/>
            <person name="Izzatullayeva V."/>
            <person name="Mammadov A."/>
            <person name="Mammadov A."/>
            <person name="Sharifova S."/>
            <person name="Ojaghi J."/>
            <person name="Eynullazada K."/>
            <person name="Bayramov B."/>
            <person name="Abdulazimova A."/>
            <person name="Shahmuradov I."/>
        </authorList>
    </citation>
    <scope>NUCLEOTIDE SEQUENCE [LARGE SCALE GENOMIC DNA]</scope>
    <source>
        <strain evidence="3">cv. AG2017</strain>
        <tissue evidence="2">Leaf</tissue>
    </source>
</reference>
<dbReference type="Proteomes" id="UP000233551">
    <property type="component" value="Unassembled WGS sequence"/>
</dbReference>
<evidence type="ECO:0000313" key="2">
    <source>
        <dbReference type="EMBL" id="PKI40873.1"/>
    </source>
</evidence>
<feature type="compositionally biased region" description="Basic and acidic residues" evidence="1">
    <location>
        <begin position="164"/>
        <end position="185"/>
    </location>
</feature>
<comment type="caution">
    <text evidence="2">The sequence shown here is derived from an EMBL/GenBank/DDBJ whole genome shotgun (WGS) entry which is preliminary data.</text>
</comment>
<evidence type="ECO:0000313" key="3">
    <source>
        <dbReference type="Proteomes" id="UP000233551"/>
    </source>
</evidence>